<name>A0A557RGL4_9GAMM</name>
<proteinExistence type="predicted"/>
<organism evidence="2 3">
    <name type="scientific">Spiribacter aquaticus</name>
    <dbReference type="NCBI Taxonomy" id="1935996"/>
    <lineage>
        <taxon>Bacteria</taxon>
        <taxon>Pseudomonadati</taxon>
        <taxon>Pseudomonadota</taxon>
        <taxon>Gammaproteobacteria</taxon>
        <taxon>Chromatiales</taxon>
        <taxon>Ectothiorhodospiraceae</taxon>
        <taxon>Spiribacter</taxon>
    </lineage>
</organism>
<protein>
    <submittedName>
        <fullName evidence="2">DUF1902 domain-containing protein</fullName>
    </submittedName>
</protein>
<dbReference type="InterPro" id="IPR015066">
    <property type="entry name" value="DUF1902"/>
</dbReference>
<sequence>MLEMIVVKAIHDMDAGVWLVETSDIPGLNLEGDTLEQLAEKLPGAIRDLRETNGDAGGKLDVPIKLVAQASSLAGELSKKPV</sequence>
<feature type="domain" description="DUF1902" evidence="1">
    <location>
        <begin position="5"/>
        <end position="71"/>
    </location>
</feature>
<evidence type="ECO:0000259" key="1">
    <source>
        <dbReference type="Pfam" id="PF08972"/>
    </source>
</evidence>
<dbReference type="AlphaFoldDB" id="A0A557RGL4"/>
<dbReference type="Proteomes" id="UP000316688">
    <property type="component" value="Unassembled WGS sequence"/>
</dbReference>
<comment type="caution">
    <text evidence="2">The sequence shown here is derived from an EMBL/GenBank/DDBJ whole genome shotgun (WGS) entry which is preliminary data.</text>
</comment>
<dbReference type="RefSeq" id="WP_144347927.1">
    <property type="nucleotide sequence ID" value="NZ_VMKP01000003.1"/>
</dbReference>
<evidence type="ECO:0000313" key="3">
    <source>
        <dbReference type="Proteomes" id="UP000316688"/>
    </source>
</evidence>
<accession>A0A557RGL4</accession>
<dbReference type="SUPFAM" id="SSF143100">
    <property type="entry name" value="TTHA1013/TTHA0281-like"/>
    <property type="match status" value="1"/>
</dbReference>
<gene>
    <name evidence="2" type="ORF">FPL11_06420</name>
</gene>
<evidence type="ECO:0000313" key="2">
    <source>
        <dbReference type="EMBL" id="TVO64300.1"/>
    </source>
</evidence>
<keyword evidence="3" id="KW-1185">Reference proteome</keyword>
<dbReference type="Gene3D" id="3.30.2390.10">
    <property type="entry name" value="TTHA1013-like"/>
    <property type="match status" value="1"/>
</dbReference>
<dbReference type="EMBL" id="VMKP01000003">
    <property type="protein sequence ID" value="TVO64300.1"/>
    <property type="molecule type" value="Genomic_DNA"/>
</dbReference>
<reference evidence="2 3" key="1">
    <citation type="submission" date="2019-07" db="EMBL/GenBank/DDBJ databases">
        <title>Reclasification of Spiribacter aquaticus.</title>
        <authorList>
            <person name="Leon M.J."/>
            <person name="Sanchez-Porro C."/>
            <person name="Ventosa A."/>
        </authorList>
    </citation>
    <scope>NUCLEOTIDE SEQUENCE [LARGE SCALE GENOMIC DNA]</scope>
    <source>
        <strain evidence="2 3">SP30</strain>
    </source>
</reference>
<dbReference type="Pfam" id="PF08972">
    <property type="entry name" value="DUF1902"/>
    <property type="match status" value="1"/>
</dbReference>
<dbReference type="InterPro" id="IPR035069">
    <property type="entry name" value="TTHA1013/TTHA0281-like"/>
</dbReference>